<organism evidence="1 2">
    <name type="scientific">Antrodiella citrinella</name>
    <dbReference type="NCBI Taxonomy" id="2447956"/>
    <lineage>
        <taxon>Eukaryota</taxon>
        <taxon>Fungi</taxon>
        <taxon>Dikarya</taxon>
        <taxon>Basidiomycota</taxon>
        <taxon>Agaricomycotina</taxon>
        <taxon>Agaricomycetes</taxon>
        <taxon>Polyporales</taxon>
        <taxon>Steccherinaceae</taxon>
        <taxon>Antrodiella</taxon>
    </lineage>
</organism>
<dbReference type="Proteomes" id="UP000308730">
    <property type="component" value="Unassembled WGS sequence"/>
</dbReference>
<comment type="caution">
    <text evidence="1">The sequence shown here is derived from an EMBL/GenBank/DDBJ whole genome shotgun (WGS) entry which is preliminary data.</text>
</comment>
<dbReference type="InterPro" id="IPR036397">
    <property type="entry name" value="RNaseH_sf"/>
</dbReference>
<protein>
    <submittedName>
        <fullName evidence="1">Uncharacterized protein</fullName>
    </submittedName>
</protein>
<dbReference type="CDD" id="cd06222">
    <property type="entry name" value="RNase_H_like"/>
    <property type="match status" value="1"/>
</dbReference>
<accession>A0A4S4LT69</accession>
<evidence type="ECO:0000313" key="2">
    <source>
        <dbReference type="Proteomes" id="UP000308730"/>
    </source>
</evidence>
<dbReference type="Gene3D" id="3.30.420.10">
    <property type="entry name" value="Ribonuclease H-like superfamily/Ribonuclease H"/>
    <property type="match status" value="1"/>
</dbReference>
<keyword evidence="2" id="KW-1185">Reference proteome</keyword>
<dbReference type="SUPFAM" id="SSF53098">
    <property type="entry name" value="Ribonuclease H-like"/>
    <property type="match status" value="1"/>
</dbReference>
<dbReference type="InterPro" id="IPR012337">
    <property type="entry name" value="RNaseH-like_sf"/>
</dbReference>
<dbReference type="OrthoDB" id="3249498at2759"/>
<dbReference type="InterPro" id="IPR044730">
    <property type="entry name" value="RNase_H-like_dom_plant"/>
</dbReference>
<proteinExistence type="predicted"/>
<dbReference type="AlphaFoldDB" id="A0A4S4LT69"/>
<dbReference type="GO" id="GO:0003676">
    <property type="term" value="F:nucleic acid binding"/>
    <property type="evidence" value="ECO:0007669"/>
    <property type="project" value="InterPro"/>
</dbReference>
<sequence>MTISLPTESSVALISAIRAFIDDTDSHRRQPLKRWQRLIGWINWGLNVQPLLRPALQSCYAKISGKTHPHAGVSLNRDVRRDLEWIASIFQRHTGVHVLRSRIWHATEADLTIFCDASLSGMGFWSPQMNSGFCCDCPAIPEDVPAGCIFWYEALTVLAALEWAATLQPPPRRLAIFSDNMNTVQIFDSLRATTGYNKVLLSACDILISSDIDLRVWHIPGTTNTIADALSRGLLSVAHQYAPTLQIFTFIPPRCTLGASPS</sequence>
<dbReference type="InterPro" id="IPR052055">
    <property type="entry name" value="Hepadnavirus_pol/RT"/>
</dbReference>
<evidence type="ECO:0000313" key="1">
    <source>
        <dbReference type="EMBL" id="THH15405.1"/>
    </source>
</evidence>
<reference evidence="1 2" key="1">
    <citation type="submission" date="2019-02" db="EMBL/GenBank/DDBJ databases">
        <title>Genome sequencing of the rare red list fungi Antrodiella citrinella (Flaviporus citrinellus).</title>
        <authorList>
            <person name="Buettner E."/>
            <person name="Kellner H."/>
        </authorList>
    </citation>
    <scope>NUCLEOTIDE SEQUENCE [LARGE SCALE GENOMIC DNA]</scope>
    <source>
        <strain evidence="1 2">DSM 108506</strain>
    </source>
</reference>
<dbReference type="EMBL" id="SGPM01000825">
    <property type="protein sequence ID" value="THH15405.1"/>
    <property type="molecule type" value="Genomic_DNA"/>
</dbReference>
<gene>
    <name evidence="1" type="ORF">EUX98_g9473</name>
</gene>
<name>A0A4S4LT69_9APHY</name>
<dbReference type="PANTHER" id="PTHR33050:SF7">
    <property type="entry name" value="RIBONUCLEASE H"/>
    <property type="match status" value="1"/>
</dbReference>
<dbReference type="PANTHER" id="PTHR33050">
    <property type="entry name" value="REVERSE TRANSCRIPTASE DOMAIN-CONTAINING PROTEIN"/>
    <property type="match status" value="1"/>
</dbReference>